<dbReference type="GO" id="GO:0003723">
    <property type="term" value="F:RNA binding"/>
    <property type="evidence" value="ECO:0007669"/>
    <property type="project" value="UniProtKB-UniRule"/>
</dbReference>
<dbReference type="STRING" id="857340.A0A086TCH2"/>
<feature type="region of interest" description="Disordered" evidence="7">
    <location>
        <begin position="138"/>
        <end position="190"/>
    </location>
</feature>
<comment type="subcellular location">
    <subcellularLocation>
        <location evidence="1 6">Nucleus</location>
    </subcellularLocation>
</comment>
<dbReference type="InterPro" id="IPR011082">
    <property type="entry name" value="Exosome-assoc_fac/DNA_repair"/>
</dbReference>
<keyword evidence="3 6" id="KW-0698">rRNA processing</keyword>
<comment type="function">
    <text evidence="6">Required for exosome-dependent processing of pre-rRNA and small nucleolar RNA (snRNA) precursors. Involved in processing of 35S pre-rRNA at the A0, A1 and A2 sites.</text>
</comment>
<dbReference type="GO" id="GO:0010468">
    <property type="term" value="P:regulation of gene expression"/>
    <property type="evidence" value="ECO:0007669"/>
    <property type="project" value="TreeGrafter"/>
</dbReference>
<dbReference type="AlphaFoldDB" id="A0A086TCH2"/>
<evidence type="ECO:0000256" key="1">
    <source>
        <dbReference type="ARBA" id="ARBA00004123"/>
    </source>
</evidence>
<protein>
    <recommendedName>
        <fullName evidence="6">Exosome complex protein</fullName>
    </recommendedName>
</protein>
<feature type="compositionally biased region" description="Basic residues" evidence="7">
    <location>
        <begin position="178"/>
        <end position="190"/>
    </location>
</feature>
<dbReference type="Pfam" id="PF04000">
    <property type="entry name" value="Sas10_Utp3"/>
    <property type="match status" value="1"/>
</dbReference>
<gene>
    <name evidence="8" type="ORF">ACRE_021270</name>
</gene>
<dbReference type="HOGENOM" id="CLU_064339_3_1_1"/>
<evidence type="ECO:0000313" key="8">
    <source>
        <dbReference type="EMBL" id="KFH47054.1"/>
    </source>
</evidence>
<evidence type="ECO:0000256" key="3">
    <source>
        <dbReference type="ARBA" id="ARBA00022552"/>
    </source>
</evidence>
<dbReference type="PANTHER" id="PTHR15341">
    <property type="entry name" value="SUN-COR STEROID HORMONE RECEPTOR CO-REPRESSOR"/>
    <property type="match status" value="1"/>
</dbReference>
<dbReference type="EMBL" id="JPKY01000013">
    <property type="protein sequence ID" value="KFH47054.1"/>
    <property type="molecule type" value="Genomic_DNA"/>
</dbReference>
<keyword evidence="9" id="KW-1185">Reference proteome</keyword>
<comment type="similarity">
    <text evidence="2 6">Belongs to the C1D family.</text>
</comment>
<comment type="caution">
    <text evidence="8">The sequence shown here is derived from an EMBL/GenBank/DDBJ whole genome shotgun (WGS) entry which is preliminary data.</text>
</comment>
<sequence>MTDVKDITPELDRLDSQLDDLEEAMKPLLGDLQEMSSQLPLLDKAKLYSLTAYAIESLLFSSLKLQGADAQNHDVFTELKRVQQYFAKIKAAEEPEAPRNMTVNQEAAARMLRSDLADNKQVSNKLAEKIAAERAKALLKSMENKKRPAEDSPQGSAGSSTQAQKSKKTKKDKDKDKSNKKKKKNSKDSA</sequence>
<dbReference type="GO" id="GO:0000178">
    <property type="term" value="C:exosome (RNase complex)"/>
    <property type="evidence" value="ECO:0007669"/>
    <property type="project" value="TreeGrafter"/>
</dbReference>
<evidence type="ECO:0000256" key="6">
    <source>
        <dbReference type="RuleBase" id="RU368003"/>
    </source>
</evidence>
<dbReference type="OrthoDB" id="1421013at2759"/>
<keyword evidence="5 6" id="KW-0539">Nucleus</keyword>
<keyword evidence="4 6" id="KW-0694">RNA-binding</keyword>
<proteinExistence type="inferred from homology"/>
<accession>A0A086TCH2</accession>
<dbReference type="GO" id="GO:0005730">
    <property type="term" value="C:nucleolus"/>
    <property type="evidence" value="ECO:0007669"/>
    <property type="project" value="TreeGrafter"/>
</dbReference>
<organism evidence="8 9">
    <name type="scientific">Hapsidospora chrysogenum (strain ATCC 11550 / CBS 779.69 / DSM 880 / IAM 14645 / JCM 23072 / IMI 49137)</name>
    <name type="common">Acremonium chrysogenum</name>
    <dbReference type="NCBI Taxonomy" id="857340"/>
    <lineage>
        <taxon>Eukaryota</taxon>
        <taxon>Fungi</taxon>
        <taxon>Dikarya</taxon>
        <taxon>Ascomycota</taxon>
        <taxon>Pezizomycotina</taxon>
        <taxon>Sordariomycetes</taxon>
        <taxon>Hypocreomycetidae</taxon>
        <taxon>Hypocreales</taxon>
        <taxon>Bionectriaceae</taxon>
        <taxon>Hapsidospora</taxon>
    </lineage>
</organism>
<dbReference type="GO" id="GO:0000460">
    <property type="term" value="P:maturation of 5.8S rRNA"/>
    <property type="evidence" value="ECO:0007669"/>
    <property type="project" value="TreeGrafter"/>
</dbReference>
<dbReference type="PANTHER" id="PTHR15341:SF3">
    <property type="entry name" value="NUCLEAR NUCLEIC ACID-BINDING PROTEIN C1D"/>
    <property type="match status" value="1"/>
</dbReference>
<dbReference type="InterPro" id="IPR007146">
    <property type="entry name" value="Sas10/Utp3/C1D"/>
</dbReference>
<dbReference type="GO" id="GO:0003677">
    <property type="term" value="F:DNA binding"/>
    <property type="evidence" value="ECO:0007669"/>
    <property type="project" value="TreeGrafter"/>
</dbReference>
<evidence type="ECO:0000256" key="2">
    <source>
        <dbReference type="ARBA" id="ARBA00009154"/>
    </source>
</evidence>
<reference evidence="9" key="1">
    <citation type="journal article" date="2014" name="Genome Announc.">
        <title>Genome sequence and annotation of Acremonium chrysogenum, producer of the beta-lactam antibiotic cephalosporin C.</title>
        <authorList>
            <person name="Terfehr D."/>
            <person name="Dahlmann T.A."/>
            <person name="Specht T."/>
            <person name="Zadra I."/>
            <person name="Kuernsteiner H."/>
            <person name="Kueck U."/>
        </authorList>
    </citation>
    <scope>NUCLEOTIDE SEQUENCE [LARGE SCALE GENOMIC DNA]</scope>
    <source>
        <strain evidence="9">ATCC 11550 / CBS 779.69 / DSM 880 / IAM 14645 / JCM 23072 / IMI 49137</strain>
    </source>
</reference>
<evidence type="ECO:0000256" key="5">
    <source>
        <dbReference type="ARBA" id="ARBA00023242"/>
    </source>
</evidence>
<evidence type="ECO:0000256" key="4">
    <source>
        <dbReference type="ARBA" id="ARBA00022884"/>
    </source>
</evidence>
<feature type="compositionally biased region" description="Basic and acidic residues" evidence="7">
    <location>
        <begin position="138"/>
        <end position="150"/>
    </location>
</feature>
<evidence type="ECO:0000313" key="9">
    <source>
        <dbReference type="Proteomes" id="UP000029964"/>
    </source>
</evidence>
<feature type="compositionally biased region" description="Low complexity" evidence="7">
    <location>
        <begin position="155"/>
        <end position="164"/>
    </location>
</feature>
<name>A0A086TCH2_HAPC1</name>
<evidence type="ECO:0000256" key="7">
    <source>
        <dbReference type="SAM" id="MobiDB-lite"/>
    </source>
</evidence>
<dbReference type="Proteomes" id="UP000029964">
    <property type="component" value="Unassembled WGS sequence"/>
</dbReference>